<dbReference type="GO" id="GO:0016616">
    <property type="term" value="F:oxidoreductase activity, acting on the CH-OH group of donors, NAD or NADP as acceptor"/>
    <property type="evidence" value="ECO:0007669"/>
    <property type="project" value="TreeGrafter"/>
</dbReference>
<dbReference type="CDD" id="cd05233">
    <property type="entry name" value="SDR_c"/>
    <property type="match status" value="1"/>
</dbReference>
<sequence>MSSRVVLVTGGGTGIGRASAERFARDGDRTVLIGRRLEPLTAAATEIADAHDQATKPAVVQGDLSDPDEVERVVGEVKRRFGAIDVVVHAAGGNVEFADSAPSDSSLHAVARRWNGNYASNVLSAVLLSEAVGPLLSDHARLVFLSSIAAYRGSGTGSYAAAKAALHPYAFDLAARLGRRGTTVNVVAPGYVSGTEFFHGRLSDTREKALVAQTVTGRAGTPDDIAETIHWLSSPAAAHLSGQIVQVNGGALYGR</sequence>
<dbReference type="GO" id="GO:0030497">
    <property type="term" value="P:fatty acid elongation"/>
    <property type="evidence" value="ECO:0007669"/>
    <property type="project" value="TreeGrafter"/>
</dbReference>
<dbReference type="Gene3D" id="3.40.50.720">
    <property type="entry name" value="NAD(P)-binding Rossmann-like Domain"/>
    <property type="match status" value="1"/>
</dbReference>
<dbReference type="AlphaFoldDB" id="A0A6I3L2Z7"/>
<dbReference type="PRINTS" id="PR00081">
    <property type="entry name" value="GDHRDH"/>
</dbReference>
<dbReference type="Proteomes" id="UP000432464">
    <property type="component" value="Unassembled WGS sequence"/>
</dbReference>
<protein>
    <submittedName>
        <fullName evidence="3">SDR family oxidoreductase</fullName>
    </submittedName>
</protein>
<accession>A0A6I3L2Z7</accession>
<evidence type="ECO:0000313" key="3">
    <source>
        <dbReference type="EMBL" id="MTE15658.1"/>
    </source>
</evidence>
<dbReference type="SUPFAM" id="SSF51735">
    <property type="entry name" value="NAD(P)-binding Rossmann-fold domains"/>
    <property type="match status" value="1"/>
</dbReference>
<comment type="caution">
    <text evidence="3">The sequence shown here is derived from an EMBL/GenBank/DDBJ whole genome shotgun (WGS) entry which is preliminary data.</text>
</comment>
<proteinExistence type="inferred from homology"/>
<dbReference type="InterPro" id="IPR020904">
    <property type="entry name" value="Sc_DH/Rdtase_CS"/>
</dbReference>
<dbReference type="Pfam" id="PF13561">
    <property type="entry name" value="adh_short_C2"/>
    <property type="match status" value="1"/>
</dbReference>
<dbReference type="InterPro" id="IPR002347">
    <property type="entry name" value="SDR_fam"/>
</dbReference>
<dbReference type="PANTHER" id="PTHR42760">
    <property type="entry name" value="SHORT-CHAIN DEHYDROGENASES/REDUCTASES FAMILY MEMBER"/>
    <property type="match status" value="1"/>
</dbReference>
<dbReference type="PROSITE" id="PS00061">
    <property type="entry name" value="ADH_SHORT"/>
    <property type="match status" value="1"/>
</dbReference>
<evidence type="ECO:0000256" key="1">
    <source>
        <dbReference type="ARBA" id="ARBA00006484"/>
    </source>
</evidence>
<dbReference type="RefSeq" id="WP_154790108.1">
    <property type="nucleotide sequence ID" value="NZ_WMBB01000011.1"/>
</dbReference>
<dbReference type="SMART" id="SM00822">
    <property type="entry name" value="PKS_KR"/>
    <property type="match status" value="1"/>
</dbReference>
<dbReference type="InterPro" id="IPR036291">
    <property type="entry name" value="NAD(P)-bd_dom_sf"/>
</dbReference>
<evidence type="ECO:0000313" key="4">
    <source>
        <dbReference type="Proteomes" id="UP000432464"/>
    </source>
</evidence>
<evidence type="ECO:0000259" key="2">
    <source>
        <dbReference type="SMART" id="SM00822"/>
    </source>
</evidence>
<dbReference type="InterPro" id="IPR057326">
    <property type="entry name" value="KR_dom"/>
</dbReference>
<comment type="similarity">
    <text evidence="1">Belongs to the short-chain dehydrogenases/reductases (SDR) family.</text>
</comment>
<name>A0A6I3L2Z7_9NOCA</name>
<keyword evidence="4" id="KW-1185">Reference proteome</keyword>
<feature type="domain" description="Ketoreductase" evidence="2">
    <location>
        <begin position="4"/>
        <end position="195"/>
    </location>
</feature>
<dbReference type="PANTHER" id="PTHR42760:SF40">
    <property type="entry name" value="3-OXOACYL-[ACYL-CARRIER-PROTEIN] REDUCTASE, CHLOROPLASTIC"/>
    <property type="match status" value="1"/>
</dbReference>
<dbReference type="EMBL" id="WMBB01000011">
    <property type="protein sequence ID" value="MTE15658.1"/>
    <property type="molecule type" value="Genomic_DNA"/>
</dbReference>
<organism evidence="3 4">
    <name type="scientific">Nocardia aurantiaca</name>
    <dbReference type="NCBI Taxonomy" id="2675850"/>
    <lineage>
        <taxon>Bacteria</taxon>
        <taxon>Bacillati</taxon>
        <taxon>Actinomycetota</taxon>
        <taxon>Actinomycetes</taxon>
        <taxon>Mycobacteriales</taxon>
        <taxon>Nocardiaceae</taxon>
        <taxon>Nocardia</taxon>
    </lineage>
</organism>
<gene>
    <name evidence="3" type="ORF">GLP40_23165</name>
</gene>
<reference evidence="3 4" key="1">
    <citation type="submission" date="2019-11" db="EMBL/GenBank/DDBJ databases">
        <title>Nocardia sp. nov. CT2-14 isolated from soil.</title>
        <authorList>
            <person name="Kanchanasin P."/>
            <person name="Tanasupawat S."/>
            <person name="Yuki M."/>
            <person name="Kudo T."/>
        </authorList>
    </citation>
    <scope>NUCLEOTIDE SEQUENCE [LARGE SCALE GENOMIC DNA]</scope>
    <source>
        <strain evidence="3 4">CT2-14</strain>
    </source>
</reference>